<reference evidence="2 3" key="1">
    <citation type="journal article" date="2010" name="J. Bacteriol.">
        <title>Genome sequences of Pelagibaca bermudensis HTCC2601T and Maritimibacter alkaliphilus HTCC2654T, the type strains of two marine Roseobacter genera.</title>
        <authorList>
            <person name="Thrash J.C."/>
            <person name="Cho J.C."/>
            <person name="Ferriera S."/>
            <person name="Johnson J."/>
            <person name="Vergin K.L."/>
            <person name="Giovannoni S.J."/>
        </authorList>
    </citation>
    <scope>NUCLEOTIDE SEQUENCE [LARGE SCALE GENOMIC DNA]</scope>
    <source>
        <strain evidence="2 3">HTCC2654</strain>
    </source>
</reference>
<name>A3VB20_9RHOB</name>
<dbReference type="EMBL" id="AAMT01000002">
    <property type="protein sequence ID" value="EAQ14169.1"/>
    <property type="molecule type" value="Genomic_DNA"/>
</dbReference>
<dbReference type="eggNOG" id="ENOG50335DR">
    <property type="taxonomic scope" value="Bacteria"/>
</dbReference>
<dbReference type="EC" id="4.1.1.49" evidence="2"/>
<organism evidence="2 3">
    <name type="scientific">Maritimibacter alkaliphilus HTCC2654</name>
    <dbReference type="NCBI Taxonomy" id="314271"/>
    <lineage>
        <taxon>Bacteria</taxon>
        <taxon>Pseudomonadati</taxon>
        <taxon>Pseudomonadota</taxon>
        <taxon>Alphaproteobacteria</taxon>
        <taxon>Rhodobacterales</taxon>
        <taxon>Roseobacteraceae</taxon>
        <taxon>Maritimibacter</taxon>
    </lineage>
</organism>
<dbReference type="Pfam" id="PF12975">
    <property type="entry name" value="DUF3859"/>
    <property type="match status" value="1"/>
</dbReference>
<proteinExistence type="predicted"/>
<keyword evidence="2" id="KW-0418">Kinase</keyword>
<dbReference type="GO" id="GO:0016301">
    <property type="term" value="F:kinase activity"/>
    <property type="evidence" value="ECO:0007669"/>
    <property type="project" value="UniProtKB-KW"/>
</dbReference>
<keyword evidence="2" id="KW-0670">Pyruvate</keyword>
<dbReference type="Proteomes" id="UP000002931">
    <property type="component" value="Unassembled WGS sequence"/>
</dbReference>
<dbReference type="Gene3D" id="2.60.40.2390">
    <property type="match status" value="1"/>
</dbReference>
<keyword evidence="3" id="KW-1185">Reference proteome</keyword>
<protein>
    <submittedName>
        <fullName evidence="2">Phosphoenolpyruvate carboxykinase</fullName>
        <ecNumber evidence="2">4.1.1.49</ecNumber>
    </submittedName>
</protein>
<evidence type="ECO:0000259" key="1">
    <source>
        <dbReference type="Pfam" id="PF12975"/>
    </source>
</evidence>
<keyword evidence="2" id="KW-0808">Transferase</keyword>
<dbReference type="HOGENOM" id="CLU_122789_0_0_5"/>
<dbReference type="InterPro" id="IPR024331">
    <property type="entry name" value="DUF3859"/>
</dbReference>
<dbReference type="GO" id="GO:0004612">
    <property type="term" value="F:phosphoenolpyruvate carboxykinase (ATP) activity"/>
    <property type="evidence" value="ECO:0007669"/>
    <property type="project" value="UniProtKB-EC"/>
</dbReference>
<dbReference type="OrthoDB" id="7864302at2"/>
<keyword evidence="2" id="KW-0456">Lyase</keyword>
<feature type="domain" description="DUF3859" evidence="1">
    <location>
        <begin position="41"/>
        <end position="167"/>
    </location>
</feature>
<evidence type="ECO:0000313" key="3">
    <source>
        <dbReference type="Proteomes" id="UP000002931"/>
    </source>
</evidence>
<sequence>MLIGATRSVGRLALTGGAFALLAHGAWAENARVVKDPMIFVEAGIFCPREASGREEAPGTERGYIDLIDGELTADFHTTIIPGELGIGFGVRFQLQEGMGARTAYIVTEHPPFGSPPVTVERYATTVYDDSANASLFTFDFPYEVAIGTWTIGVEIDGEMVLSQEFTIVPPEDSFISADMCRGPALMS</sequence>
<comment type="caution">
    <text evidence="2">The sequence shown here is derived from an EMBL/GenBank/DDBJ whole genome shotgun (WGS) entry which is preliminary data.</text>
</comment>
<evidence type="ECO:0000313" key="2">
    <source>
        <dbReference type="EMBL" id="EAQ14169.1"/>
    </source>
</evidence>
<accession>A3VB20</accession>
<gene>
    <name evidence="2" type="ORF">RB2654_15906</name>
</gene>
<dbReference type="AlphaFoldDB" id="A3VB20"/>
<dbReference type="RefSeq" id="WP_008333378.1">
    <property type="nucleotide sequence ID" value="NZ_CH902578.1"/>
</dbReference>